<protein>
    <submittedName>
        <fullName evidence="1">Uncharacterized protein</fullName>
    </submittedName>
</protein>
<proteinExistence type="predicted"/>
<dbReference type="Proteomes" id="UP000308600">
    <property type="component" value="Unassembled WGS sequence"/>
</dbReference>
<evidence type="ECO:0000313" key="2">
    <source>
        <dbReference type="Proteomes" id="UP000308600"/>
    </source>
</evidence>
<evidence type="ECO:0000313" key="1">
    <source>
        <dbReference type="EMBL" id="TFK76774.1"/>
    </source>
</evidence>
<organism evidence="1 2">
    <name type="scientific">Pluteus cervinus</name>
    <dbReference type="NCBI Taxonomy" id="181527"/>
    <lineage>
        <taxon>Eukaryota</taxon>
        <taxon>Fungi</taxon>
        <taxon>Dikarya</taxon>
        <taxon>Basidiomycota</taxon>
        <taxon>Agaricomycotina</taxon>
        <taxon>Agaricomycetes</taxon>
        <taxon>Agaricomycetidae</taxon>
        <taxon>Agaricales</taxon>
        <taxon>Pluteineae</taxon>
        <taxon>Pluteaceae</taxon>
        <taxon>Pluteus</taxon>
    </lineage>
</organism>
<keyword evidence="2" id="KW-1185">Reference proteome</keyword>
<sequence length="2085" mass="231799">MDELLHHCLRELAFDGDLGSNVSRLRDFIYEFYLHSVNTQRTDDALCAYVWSLVVQQPNVLVGIVPPGITSEVYIAPQVSAKRKAKAKGEEPATSTAPKLDIIPDAKERTLEDLKTEYGDRLRVAMTPDAIYTAVTGSHIRYAKLSPMVYTTLQIITRGRDGGVSVVSIGQQTGYDQKTCFYLVRQLTEMDLVIKVRRGGVGTNFCIHKYFFDRSPSWKAIRDEETHADEDAPIIRQDNTAEDDSPAADPGALGFTPIDARHLSSLPIVRSRVVKLLKTSKNNIHTSQNLLVTLGFTKPTKTDRRFFLSRIREMIQQGIIEKVLVPDPKKRALVRCIRLVAREKDIHASPQGIIVQELGEEEEEKYIGAEQSAIKANVTIHRQLVDLLEDSGQTGMTLNELSAALYNFDKRTIELLLTRATKFPPPSHLSDKGVAGLMETSGRERRHRYYTIAAYRGLVAKEKLDKNAAGYAGVDLVNAGGFLPVDAGMFYENEAEHQQYQDGPILEGAAKAAKRGKPLKNPVLADGSVKLGRPRTNPVGGRKRKRVAEEPEAEEGGSSAKRVRVDGAAEAEESPVVTASSATPKKGGRPRKKYAPEPEPEPEETPATKKRVRQTKALKYGATDADGDNPLPKKRGRVSKKRVEDTTVPPPDSTEGNEDQPPVPVPAKRPRARKKQVKSNPVNEEPPSVTGDVEEVAMVPDPSEADPTNDVIDSGGPQVDAAPSPDSAIVSSVKETIQVQPVPELAQSPETSTPPIAENLEPLSELPSLTSPPAIEDSPDPAAITSPSPAPGESSLVRKPRRNAKKPERPAGERARVNVSHLRRENELLQVIEQAGGMVNILIKDFVDAHMALLETLSKAGEPMSAPVGTRTDKRTINVTFKSLEEKGRVKQLRTSITTQTGLQRPACIMYLPSVTQEQLNQFLIALGRSGQAAPSQLASFVTLDQGVEYNSLPRPPRRIPATLQLLQPETGEKLGRKDAARAEQLLSLDDATIREVLLTDWSTIGQVYGYIVGKFARARTMHLAVIDAFEFPTASPHVISAQHRIIDINFFVSDVSLGRYCSYVSMLNLDDELSQIFNTEGARDTLVRDLPPALAQTLQIGRSRSRSRILDTLELLRNMRLIVPLRPSSSSSPWITCSANFGHPTGFDIASSEGWTNQTPMLAPQYWHFTDIGPVYLCARDEYSPPFYKDLLIATPLQARAFWQTLEDACTRNNLPPDPNQSESVTGPFDGASTIVRLLRRPRLWSPDYSFTWPQAQYMKQFIEWSSGTTPLQWDEPASSQKIAQIAWVTCAPINAVRNYFANAHMNHTQDIRKVEVSTRKRKDKMAKRHAETKASLVKKAAEARAQREQNWDELIARVHGAPLKGTVALRLKRLRTRFVQEAVPGDDEKWEAEIRKAIREAELAAKKVLNLPHRSQHASLQSSHIPLVPQVVPNPPEKSIEYLIAQQGPPVVEVRKPKRKGRDGTTEETPAPKTRRHRFHWTRDYEELLRDACIIIRARCRKLPRLDWAALAQVFPGVPRNSVRQRFASLREAPGSDGYLTRLEDRWHELWLQYRGTPVLQDDDPESPSNFPLIKHIEFLRAHIDKNALRIGFGPQQATVILLLSTVEAIEGRFNVEEEFPSTPSWDFMWNAQVEEGREKKLFSQPFLCHPEEPPIVIDSPDELTCVAEAALKVVLGTSNERYDPDAASKLLHDVGDESVAMASKNLLDQGVLSKSVRDPTKPKPGRQLKISENNQLVMNGLVHPEVFQDAIALDEIALAQEDEWREWPLLATDGDMASLVQMVSDNKVEFQIDTTQAQQARPGLDWNSKKADDDQIETGIHVHYLRSSTRRGSIEPLPSPTTEGDPELSAVSEGGHGQSESGQPACCKLAIGSGLLDCKACLTSQITIALESLDATDQPLVQQLLDVIDKAGAGGLTEAALKASVAAPWQQIRRVLDKLTTRAIPLCFWTGYLDTVLVAVKFLRNWAVVVSENPMRRILPRRWYDISGTKIGDIWQAGLRAVMGLVIFRPGITETEMRWRLRSVYDRQEIKELLQYLQNEGLIKCHHGLDPINENPPSVEGLEEGSAASFWCVGDVKVWYQV</sequence>
<gene>
    <name evidence="1" type="ORF">BDN72DRAFT_9317</name>
</gene>
<dbReference type="EMBL" id="ML208259">
    <property type="protein sequence ID" value="TFK76774.1"/>
    <property type="molecule type" value="Genomic_DNA"/>
</dbReference>
<name>A0ACD3BGA0_9AGAR</name>
<reference evidence="1 2" key="1">
    <citation type="journal article" date="2019" name="Nat. Ecol. Evol.">
        <title>Megaphylogeny resolves global patterns of mushroom evolution.</title>
        <authorList>
            <person name="Varga T."/>
            <person name="Krizsan K."/>
            <person name="Foldi C."/>
            <person name="Dima B."/>
            <person name="Sanchez-Garcia M."/>
            <person name="Sanchez-Ramirez S."/>
            <person name="Szollosi G.J."/>
            <person name="Szarkandi J.G."/>
            <person name="Papp V."/>
            <person name="Albert L."/>
            <person name="Andreopoulos W."/>
            <person name="Angelini C."/>
            <person name="Antonin V."/>
            <person name="Barry K.W."/>
            <person name="Bougher N.L."/>
            <person name="Buchanan P."/>
            <person name="Buyck B."/>
            <person name="Bense V."/>
            <person name="Catcheside P."/>
            <person name="Chovatia M."/>
            <person name="Cooper J."/>
            <person name="Damon W."/>
            <person name="Desjardin D."/>
            <person name="Finy P."/>
            <person name="Geml J."/>
            <person name="Haridas S."/>
            <person name="Hughes K."/>
            <person name="Justo A."/>
            <person name="Karasinski D."/>
            <person name="Kautmanova I."/>
            <person name="Kiss B."/>
            <person name="Kocsube S."/>
            <person name="Kotiranta H."/>
            <person name="LaButti K.M."/>
            <person name="Lechner B.E."/>
            <person name="Liimatainen K."/>
            <person name="Lipzen A."/>
            <person name="Lukacs Z."/>
            <person name="Mihaltcheva S."/>
            <person name="Morgado L.N."/>
            <person name="Niskanen T."/>
            <person name="Noordeloos M.E."/>
            <person name="Ohm R.A."/>
            <person name="Ortiz-Santana B."/>
            <person name="Ovrebo C."/>
            <person name="Racz N."/>
            <person name="Riley R."/>
            <person name="Savchenko A."/>
            <person name="Shiryaev A."/>
            <person name="Soop K."/>
            <person name="Spirin V."/>
            <person name="Szebenyi C."/>
            <person name="Tomsovsky M."/>
            <person name="Tulloss R.E."/>
            <person name="Uehling J."/>
            <person name="Grigoriev I.V."/>
            <person name="Vagvolgyi C."/>
            <person name="Papp T."/>
            <person name="Martin F.M."/>
            <person name="Miettinen O."/>
            <person name="Hibbett D.S."/>
            <person name="Nagy L.G."/>
        </authorList>
    </citation>
    <scope>NUCLEOTIDE SEQUENCE [LARGE SCALE GENOMIC DNA]</scope>
    <source>
        <strain evidence="1 2">NL-1719</strain>
    </source>
</reference>
<accession>A0ACD3BGA0</accession>